<name>A0A382TVN2_9ZZZZ</name>
<sequence>MQDYNYERKISILDWGIIISALLLLLTVYLPQSIWLEEEQYKKEGRKRMSDIANAEDFYFEMTGKYTLDGKHLFELVEAAMDSLIADSLFTGKKNIKLGENTYPVTLERGFEIRVDTTFSDPTELYFSYEDTVYCVGLRNLESGGTDTLFVNVRDLSTYQADENFQQIFSLDVVTRSEIRTDYLRKKYHLDNRLLTCPVTREPYIFEIDTTDDGAIFQVTSPLHRLDKPYKESRFGVFTFEAGDHGYIRGGQTSWAE</sequence>
<gene>
    <name evidence="2" type="ORF">METZ01_LOCUS378551</name>
</gene>
<evidence type="ECO:0000313" key="2">
    <source>
        <dbReference type="EMBL" id="SVD25697.1"/>
    </source>
</evidence>
<reference evidence="2" key="1">
    <citation type="submission" date="2018-05" db="EMBL/GenBank/DDBJ databases">
        <authorList>
            <person name="Lanie J.A."/>
            <person name="Ng W.-L."/>
            <person name="Kazmierczak K.M."/>
            <person name="Andrzejewski T.M."/>
            <person name="Davidsen T.M."/>
            <person name="Wayne K.J."/>
            <person name="Tettelin H."/>
            <person name="Glass J.I."/>
            <person name="Rusch D."/>
            <person name="Podicherti R."/>
            <person name="Tsui H.-C.T."/>
            <person name="Winkler M.E."/>
        </authorList>
    </citation>
    <scope>NUCLEOTIDE SEQUENCE</scope>
</reference>
<feature type="transmembrane region" description="Helical" evidence="1">
    <location>
        <begin position="12"/>
        <end position="30"/>
    </location>
</feature>
<dbReference type="EMBL" id="UINC01139261">
    <property type="protein sequence ID" value="SVD25697.1"/>
    <property type="molecule type" value="Genomic_DNA"/>
</dbReference>
<dbReference type="AlphaFoldDB" id="A0A382TVN2"/>
<accession>A0A382TVN2</accession>
<evidence type="ECO:0000256" key="1">
    <source>
        <dbReference type="SAM" id="Phobius"/>
    </source>
</evidence>
<proteinExistence type="predicted"/>
<keyword evidence="1" id="KW-0472">Membrane</keyword>
<keyword evidence="1" id="KW-0812">Transmembrane</keyword>
<organism evidence="2">
    <name type="scientific">marine metagenome</name>
    <dbReference type="NCBI Taxonomy" id="408172"/>
    <lineage>
        <taxon>unclassified sequences</taxon>
        <taxon>metagenomes</taxon>
        <taxon>ecological metagenomes</taxon>
    </lineage>
</organism>
<protein>
    <submittedName>
        <fullName evidence="2">Uncharacterized protein</fullName>
    </submittedName>
</protein>
<keyword evidence="1" id="KW-1133">Transmembrane helix</keyword>